<evidence type="ECO:0000313" key="2">
    <source>
        <dbReference type="EMBL" id="KAK7516435.1"/>
    </source>
</evidence>
<dbReference type="EMBL" id="JBBPHU010000006">
    <property type="protein sequence ID" value="KAK7516435.1"/>
    <property type="molecule type" value="Genomic_DNA"/>
</dbReference>
<evidence type="ECO:0000256" key="1">
    <source>
        <dbReference type="SAM" id="MobiDB-lite"/>
    </source>
</evidence>
<feature type="region of interest" description="Disordered" evidence="1">
    <location>
        <begin position="95"/>
        <end position="123"/>
    </location>
</feature>
<comment type="caution">
    <text evidence="2">The sequence shown here is derived from an EMBL/GenBank/DDBJ whole genome shotgun (WGS) entry which is preliminary data.</text>
</comment>
<name>A0ABR1KND8_9PEZI</name>
<dbReference type="Proteomes" id="UP001363622">
    <property type="component" value="Unassembled WGS sequence"/>
</dbReference>
<feature type="compositionally biased region" description="Low complexity" evidence="1">
    <location>
        <begin position="168"/>
        <end position="179"/>
    </location>
</feature>
<proteinExistence type="predicted"/>
<feature type="region of interest" description="Disordered" evidence="1">
    <location>
        <begin position="168"/>
        <end position="197"/>
    </location>
</feature>
<accession>A0ABR1KND8</accession>
<evidence type="ECO:0000313" key="3">
    <source>
        <dbReference type="Proteomes" id="UP001363622"/>
    </source>
</evidence>
<protein>
    <recommendedName>
        <fullName evidence="4">Secreted protein</fullName>
    </recommendedName>
</protein>
<evidence type="ECO:0008006" key="4">
    <source>
        <dbReference type="Google" id="ProtNLM"/>
    </source>
</evidence>
<sequence>MTKTKCSRFASAVSLQSCLPACLNAASKHSTTAKAACISPGRRSILASAARNRPLSRATSLRGTDFCAWPELNFASTSPTSLVCERFMSRVRKTDETKKRAKRQKITTSNSTKEAYWRASSPARPGIPGTDAPMFRCWKHAAYRLYTSSTCRAGTGHVLYHNGPFSSSSWSRATNARAARSTRRRLATASRGQQRTG</sequence>
<keyword evidence="3" id="KW-1185">Reference proteome</keyword>
<reference evidence="2 3" key="1">
    <citation type="submission" date="2024-04" db="EMBL/GenBank/DDBJ databases">
        <title>Phyllosticta paracitricarpa is synonymous to the EU quarantine fungus P. citricarpa based on phylogenomic analyses.</title>
        <authorList>
            <consortium name="Lawrence Berkeley National Laboratory"/>
            <person name="Van Ingen-Buijs V.A."/>
            <person name="Van Westerhoven A.C."/>
            <person name="Haridas S."/>
            <person name="Skiadas P."/>
            <person name="Martin F."/>
            <person name="Groenewald J.Z."/>
            <person name="Crous P.W."/>
            <person name="Seidl M.F."/>
        </authorList>
    </citation>
    <scope>NUCLEOTIDE SEQUENCE [LARGE SCALE GENOMIC DNA]</scope>
    <source>
        <strain evidence="2 3">CBS 123371</strain>
    </source>
</reference>
<gene>
    <name evidence="2" type="ORF">IWZ03DRAFT_378058</name>
</gene>
<organism evidence="2 3">
    <name type="scientific">Phyllosticta citriasiana</name>
    <dbReference type="NCBI Taxonomy" id="595635"/>
    <lineage>
        <taxon>Eukaryota</taxon>
        <taxon>Fungi</taxon>
        <taxon>Dikarya</taxon>
        <taxon>Ascomycota</taxon>
        <taxon>Pezizomycotina</taxon>
        <taxon>Dothideomycetes</taxon>
        <taxon>Dothideomycetes incertae sedis</taxon>
        <taxon>Botryosphaeriales</taxon>
        <taxon>Phyllostictaceae</taxon>
        <taxon>Phyllosticta</taxon>
    </lineage>
</organism>